<dbReference type="CDD" id="cd07557">
    <property type="entry name" value="trimeric_dUTPase"/>
    <property type="match status" value="1"/>
</dbReference>
<dbReference type="EMBL" id="MTYI01000165">
    <property type="protein sequence ID" value="PNP50107.1"/>
    <property type="molecule type" value="Genomic_DNA"/>
</dbReference>
<feature type="domain" description="dUTPase-like" evidence="13">
    <location>
        <begin position="391"/>
        <end position="518"/>
    </location>
</feature>
<feature type="region of interest" description="Disordered" evidence="12">
    <location>
        <begin position="221"/>
        <end position="265"/>
    </location>
</feature>
<dbReference type="GO" id="GO:0046081">
    <property type="term" value="P:dUTP catabolic process"/>
    <property type="evidence" value="ECO:0007669"/>
    <property type="project" value="InterPro"/>
</dbReference>
<keyword evidence="8" id="KW-0460">Magnesium</keyword>
<dbReference type="GO" id="GO:0000287">
    <property type="term" value="F:magnesium ion binding"/>
    <property type="evidence" value="ECO:0007669"/>
    <property type="project" value="InterPro"/>
</dbReference>
<evidence type="ECO:0000259" key="13">
    <source>
        <dbReference type="Pfam" id="PF00692"/>
    </source>
</evidence>
<evidence type="ECO:0000256" key="11">
    <source>
        <dbReference type="SAM" id="Coils"/>
    </source>
</evidence>
<dbReference type="EC" id="3.6.1.23" evidence="6"/>
<dbReference type="SUPFAM" id="SSF51283">
    <property type="entry name" value="dUTPase-like"/>
    <property type="match status" value="1"/>
</dbReference>
<dbReference type="GO" id="GO:0004170">
    <property type="term" value="F:dUTP diphosphatase activity"/>
    <property type="evidence" value="ECO:0007669"/>
    <property type="project" value="UniProtKB-EC"/>
</dbReference>
<evidence type="ECO:0000313" key="15">
    <source>
        <dbReference type="Proteomes" id="UP000236290"/>
    </source>
</evidence>
<feature type="compositionally biased region" description="Polar residues" evidence="12">
    <location>
        <begin position="8"/>
        <end position="19"/>
    </location>
</feature>
<sequence length="520" mass="56565">MDDRSRNSSEAQAHATNIDHTLKELQRKVREYEAQLNELRSAELETPSTAAGQAQLLKAAFDDVTNSEPFLPFPGSVLPALLALRKTHQTIQESKAFLASQTESTEREQRQLKQDEAALKDHQLLNEALKQRIDSLRSEVESGTNAQPEEEARKRIEELRRKKQGYNKETSKLMKALNRFIDDHLAVMLAAEALGGPVVGDLMDIDAQDLAAGFNAQGKLKKPKGEINKDKSQRRIDEIWGPSDGDGAGSGKKTKPRDAASAAGTEMRQLTEELLNKLVEAKGSSSDAYVKLPHETAAVRFLIRSKVAQFHPRDATKIRLPKCKGDNRHPSQKPPFPENGTTSPPAKRIKTIDDAETIPEPAAVEEAVAAAAATTMEAPVPLQVKKLSPQARLPTRGSAFAAGYDLYAAKDTVLPARGKGLVDTDISIATPAGTYGRIAPRSGLASKHFIDTGAGVIDADYRGPVKVLLFNHAETDFEIKEGDRIAQLVLERIVTPDVVEVEELEESVRGAGGFGSTGKN</sequence>
<protein>
    <recommendedName>
        <fullName evidence="6">dUTP diphosphatase</fullName>
        <ecNumber evidence="6">3.6.1.23</ecNumber>
    </recommendedName>
</protein>
<feature type="coiled-coil region" evidence="11">
    <location>
        <begin position="112"/>
        <end position="176"/>
    </location>
</feature>
<proteinExistence type="inferred from homology"/>
<feature type="compositionally biased region" description="Basic and acidic residues" evidence="12">
    <location>
        <begin position="223"/>
        <end position="238"/>
    </location>
</feature>
<evidence type="ECO:0000313" key="14">
    <source>
        <dbReference type="EMBL" id="PNP50107.1"/>
    </source>
</evidence>
<evidence type="ECO:0000256" key="9">
    <source>
        <dbReference type="ARBA" id="ARBA00023080"/>
    </source>
</evidence>
<dbReference type="GO" id="GO:0006226">
    <property type="term" value="P:dUMP biosynthetic process"/>
    <property type="evidence" value="ECO:0007669"/>
    <property type="project" value="UniProtKB-UniPathway"/>
</dbReference>
<dbReference type="InterPro" id="IPR008181">
    <property type="entry name" value="dUTPase"/>
</dbReference>
<comment type="cofactor">
    <cofactor evidence="1">
        <name>Mg(2+)</name>
        <dbReference type="ChEBI" id="CHEBI:18420"/>
    </cofactor>
</comment>
<keyword evidence="7" id="KW-0378">Hydrolase</keyword>
<evidence type="ECO:0000256" key="2">
    <source>
        <dbReference type="ARBA" id="ARBA00003495"/>
    </source>
</evidence>
<dbReference type="OrthoDB" id="9445768at2759"/>
<name>A0A2K0TX38_TRIHA</name>
<keyword evidence="9" id="KW-0546">Nucleotide metabolism</keyword>
<comment type="caution">
    <text evidence="14">The sequence shown here is derived from an EMBL/GenBank/DDBJ whole genome shotgun (WGS) entry which is preliminary data.</text>
</comment>
<comment type="pathway">
    <text evidence="3">Pyrimidine metabolism; dUMP biosynthesis; dUMP from dCTP (dUTP route): step 2/2.</text>
</comment>
<evidence type="ECO:0000256" key="12">
    <source>
        <dbReference type="SAM" id="MobiDB-lite"/>
    </source>
</evidence>
<feature type="compositionally biased region" description="Basic and acidic residues" evidence="12">
    <location>
        <begin position="320"/>
        <end position="329"/>
    </location>
</feature>
<evidence type="ECO:0000256" key="1">
    <source>
        <dbReference type="ARBA" id="ARBA00001946"/>
    </source>
</evidence>
<feature type="region of interest" description="Disordered" evidence="12">
    <location>
        <begin position="320"/>
        <end position="348"/>
    </location>
</feature>
<dbReference type="InterPro" id="IPR033704">
    <property type="entry name" value="dUTPase_trimeric"/>
</dbReference>
<dbReference type="AlphaFoldDB" id="A0A2K0TX38"/>
<comment type="catalytic activity">
    <reaction evidence="10">
        <text>dUTP + H2O = dUMP + diphosphate + H(+)</text>
        <dbReference type="Rhea" id="RHEA:10248"/>
        <dbReference type="ChEBI" id="CHEBI:15377"/>
        <dbReference type="ChEBI" id="CHEBI:15378"/>
        <dbReference type="ChEBI" id="CHEBI:33019"/>
        <dbReference type="ChEBI" id="CHEBI:61555"/>
        <dbReference type="ChEBI" id="CHEBI:246422"/>
        <dbReference type="EC" id="3.6.1.23"/>
    </reaction>
</comment>
<dbReference type="PANTHER" id="PTHR11241">
    <property type="entry name" value="DEOXYURIDINE 5'-TRIPHOSPHATE NUCLEOTIDOHYDROLASE"/>
    <property type="match status" value="1"/>
</dbReference>
<dbReference type="InterPro" id="IPR029054">
    <property type="entry name" value="dUTPase-like"/>
</dbReference>
<dbReference type="UniPathway" id="UPA00610">
    <property type="reaction ID" value="UER00666"/>
</dbReference>
<comment type="function">
    <text evidence="2">This enzyme is involved in nucleotide metabolism: it produces dUMP, the immediate precursor of thymidine nucleotides and it decreases the intracellular concentration of dUTP so that uracil cannot be incorporated into DNA.</text>
</comment>
<dbReference type="InterPro" id="IPR036157">
    <property type="entry name" value="dUTPase-like_sf"/>
</dbReference>
<dbReference type="PANTHER" id="PTHR11241:SF0">
    <property type="entry name" value="DEOXYURIDINE 5'-TRIPHOSPHATE NUCLEOTIDOHYDROLASE"/>
    <property type="match status" value="1"/>
</dbReference>
<dbReference type="NCBIfam" id="TIGR00576">
    <property type="entry name" value="dut"/>
    <property type="match status" value="1"/>
</dbReference>
<organism evidence="14 15">
    <name type="scientific">Trichoderma harzianum</name>
    <name type="common">Hypocrea lixii</name>
    <dbReference type="NCBI Taxonomy" id="5544"/>
    <lineage>
        <taxon>Eukaryota</taxon>
        <taxon>Fungi</taxon>
        <taxon>Dikarya</taxon>
        <taxon>Ascomycota</taxon>
        <taxon>Pezizomycotina</taxon>
        <taxon>Sordariomycetes</taxon>
        <taxon>Hypocreomycetidae</taxon>
        <taxon>Hypocreales</taxon>
        <taxon>Hypocreaceae</taxon>
        <taxon>Trichoderma</taxon>
    </lineage>
</organism>
<evidence type="ECO:0000256" key="6">
    <source>
        <dbReference type="ARBA" id="ARBA00012379"/>
    </source>
</evidence>
<evidence type="ECO:0000256" key="5">
    <source>
        <dbReference type="ARBA" id="ARBA00011233"/>
    </source>
</evidence>
<dbReference type="NCBIfam" id="NF001862">
    <property type="entry name" value="PRK00601.1"/>
    <property type="match status" value="1"/>
</dbReference>
<comment type="similarity">
    <text evidence="4">Belongs to the dUTPase family.</text>
</comment>
<evidence type="ECO:0000256" key="3">
    <source>
        <dbReference type="ARBA" id="ARBA00005142"/>
    </source>
</evidence>
<dbReference type="Proteomes" id="UP000236290">
    <property type="component" value="Unassembled WGS sequence"/>
</dbReference>
<feature type="region of interest" description="Disordered" evidence="12">
    <location>
        <begin position="1"/>
        <end position="21"/>
    </location>
</feature>
<accession>A0A2K0TX38</accession>
<evidence type="ECO:0000256" key="7">
    <source>
        <dbReference type="ARBA" id="ARBA00022801"/>
    </source>
</evidence>
<evidence type="ECO:0000256" key="10">
    <source>
        <dbReference type="ARBA" id="ARBA00047686"/>
    </source>
</evidence>
<keyword evidence="11" id="KW-0175">Coiled coil</keyword>
<evidence type="ECO:0000256" key="4">
    <source>
        <dbReference type="ARBA" id="ARBA00006581"/>
    </source>
</evidence>
<comment type="subunit">
    <text evidence="5">Homotrimer.</text>
</comment>
<reference evidence="14 15" key="1">
    <citation type="submission" date="2017-02" db="EMBL/GenBank/DDBJ databases">
        <title>Genomes of Trichoderma spp. with biocontrol activity.</title>
        <authorList>
            <person name="Gardiner D."/>
            <person name="Kazan K."/>
            <person name="Vos C."/>
            <person name="Harvey P."/>
        </authorList>
    </citation>
    <scope>NUCLEOTIDE SEQUENCE [LARGE SCALE GENOMIC DNA]</scope>
    <source>
        <strain evidence="14 15">Tr1</strain>
    </source>
</reference>
<dbReference type="Pfam" id="PF00692">
    <property type="entry name" value="dUTPase"/>
    <property type="match status" value="1"/>
</dbReference>
<gene>
    <name evidence="14" type="ORF">THARTR1_09096</name>
</gene>
<dbReference type="FunFam" id="2.70.40.10:FF:000004">
    <property type="entry name" value="Deoxyuridine triphosphatase"/>
    <property type="match status" value="1"/>
</dbReference>
<evidence type="ECO:0000256" key="8">
    <source>
        <dbReference type="ARBA" id="ARBA00022842"/>
    </source>
</evidence>
<dbReference type="Gene3D" id="2.70.40.10">
    <property type="match status" value="1"/>
</dbReference>